<organism evidence="1 2">
    <name type="scientific">Paenibacillus taichungensis</name>
    <dbReference type="NCBI Taxonomy" id="484184"/>
    <lineage>
        <taxon>Bacteria</taxon>
        <taxon>Bacillati</taxon>
        <taxon>Bacillota</taxon>
        <taxon>Bacilli</taxon>
        <taxon>Bacillales</taxon>
        <taxon>Paenibacillaceae</taxon>
        <taxon>Paenibacillus</taxon>
    </lineage>
</organism>
<accession>A0ABX2MDZ5</accession>
<proteinExistence type="predicted"/>
<dbReference type="RefSeq" id="WP_175380588.1">
    <property type="nucleotide sequence ID" value="NZ_CBCRYD010000059.1"/>
</dbReference>
<sequence>MLEQYDKESVYDERISPLMKEIIQICKDEGIPMVTSFYLTSAQSHPNGKELFCTTTLPVEGNTPDFITDVIGMFSIRHTDI</sequence>
<evidence type="ECO:0000313" key="2">
    <source>
        <dbReference type="Proteomes" id="UP000577724"/>
    </source>
</evidence>
<dbReference type="GeneID" id="97129186"/>
<dbReference type="EMBL" id="JABMCC010000071">
    <property type="protein sequence ID" value="NUU52614.1"/>
    <property type="molecule type" value="Genomic_DNA"/>
</dbReference>
<protein>
    <submittedName>
        <fullName evidence="1">Uncharacterized protein</fullName>
    </submittedName>
</protein>
<name>A0ABX2MDZ5_9BACL</name>
<dbReference type="Proteomes" id="UP000577724">
    <property type="component" value="Unassembled WGS sequence"/>
</dbReference>
<reference evidence="1 2" key="1">
    <citation type="submission" date="2020-05" db="EMBL/GenBank/DDBJ databases">
        <title>Genome Sequencing of Type Strains.</title>
        <authorList>
            <person name="Lemaire J.F."/>
            <person name="Inderbitzin P."/>
            <person name="Gregorio O.A."/>
            <person name="Collins S.B."/>
            <person name="Wespe N."/>
            <person name="Knight-Connoni V."/>
        </authorList>
    </citation>
    <scope>NUCLEOTIDE SEQUENCE [LARGE SCALE GENOMIC DNA]</scope>
    <source>
        <strain evidence="1 2">DSM 19942</strain>
    </source>
</reference>
<evidence type="ECO:0000313" key="1">
    <source>
        <dbReference type="EMBL" id="NUU52614.1"/>
    </source>
</evidence>
<comment type="caution">
    <text evidence="1">The sequence shown here is derived from an EMBL/GenBank/DDBJ whole genome shotgun (WGS) entry which is preliminary data.</text>
</comment>
<gene>
    <name evidence="1" type="ORF">HP548_00620</name>
</gene>
<keyword evidence="2" id="KW-1185">Reference proteome</keyword>